<dbReference type="Gene3D" id="3.50.50.60">
    <property type="entry name" value="FAD/NAD(P)-binding domain"/>
    <property type="match status" value="1"/>
</dbReference>
<evidence type="ECO:0000313" key="3">
    <source>
        <dbReference type="Proteomes" id="UP000190140"/>
    </source>
</evidence>
<sequence>MKLTSGDMLWTNLDPVLNKYDYLSENITCDIAIIGGGISGSLCAYYLCQAGIDTVMVDKNIIGYGSTSASTSILQYEIDSDITGLKKSIGEENAIKAFKLCEKSVYEIKDIVNSLGDDCGFLINECFYYTDRESKIKDFEDEFNIRKSNGFDVEFIDEHKAKEMFSFPVKAGIYSKSGSAQINPYKFTHKLISKSVQRGLRVYENTEVINIENISDGVVLLTRNGFEIKASKVLIAAGYESVDFLNENISKFYRTFTLVTKPINRFNGWHNKCIIRDDKDPYTYLRTTSDNRIIIGGQDEKVGMINNFISNLSSDEKKYEKLFDKLKDMFPYINDIEIEYKFNGLFGITDDGLPYIGVHKDFPNYYFSLNYGSNGILYATISGRLITDLHLGKFNKDLDLFRFGR</sequence>
<evidence type="ECO:0000313" key="2">
    <source>
        <dbReference type="EMBL" id="OPJ56478.1"/>
    </source>
</evidence>
<dbReference type="GO" id="GO:0005737">
    <property type="term" value="C:cytoplasm"/>
    <property type="evidence" value="ECO:0007669"/>
    <property type="project" value="TreeGrafter"/>
</dbReference>
<accession>A0A1V4I910</accession>
<dbReference type="Proteomes" id="UP000190140">
    <property type="component" value="Unassembled WGS sequence"/>
</dbReference>
<proteinExistence type="predicted"/>
<dbReference type="PANTHER" id="PTHR13847">
    <property type="entry name" value="SARCOSINE DEHYDROGENASE-RELATED"/>
    <property type="match status" value="1"/>
</dbReference>
<dbReference type="SUPFAM" id="SSF51905">
    <property type="entry name" value="FAD/NAD(P)-binding domain"/>
    <property type="match status" value="1"/>
</dbReference>
<dbReference type="EC" id="1.4.3.-" evidence="2"/>
<reference evidence="2 3" key="1">
    <citation type="submission" date="2017-03" db="EMBL/GenBank/DDBJ databases">
        <title>Genome sequence of Clostridium thermoalcaliphilum DSM 7309.</title>
        <authorList>
            <person name="Poehlein A."/>
            <person name="Daniel R."/>
        </authorList>
    </citation>
    <scope>NUCLEOTIDE SEQUENCE [LARGE SCALE GENOMIC DNA]</scope>
    <source>
        <strain evidence="2 3">DSM 7309</strain>
    </source>
</reference>
<feature type="domain" description="FAD dependent oxidoreductase" evidence="1">
    <location>
        <begin position="30"/>
        <end position="389"/>
    </location>
</feature>
<dbReference type="InterPro" id="IPR006076">
    <property type="entry name" value="FAD-dep_OxRdtase"/>
</dbReference>
<protein>
    <submittedName>
        <fullName evidence="2">Gamma-glutamylputrescine oxidoreductase</fullName>
        <ecNumber evidence="2">1.4.3.-</ecNumber>
    </submittedName>
</protein>
<dbReference type="InterPro" id="IPR036188">
    <property type="entry name" value="FAD/NAD-bd_sf"/>
</dbReference>
<organism evidence="2 3">
    <name type="scientific">Alkalithermobacter paradoxus</name>
    <dbReference type="NCBI Taxonomy" id="29349"/>
    <lineage>
        <taxon>Bacteria</taxon>
        <taxon>Bacillati</taxon>
        <taxon>Bacillota</taxon>
        <taxon>Clostridia</taxon>
        <taxon>Peptostreptococcales</taxon>
        <taxon>Tepidibacteraceae</taxon>
        <taxon>Alkalithermobacter</taxon>
    </lineage>
</organism>
<dbReference type="PANTHER" id="PTHR13847:SF201">
    <property type="entry name" value="PUTATIBE OXIDOREDUCTASE"/>
    <property type="match status" value="1"/>
</dbReference>
<dbReference type="GO" id="GO:0016491">
    <property type="term" value="F:oxidoreductase activity"/>
    <property type="evidence" value="ECO:0007669"/>
    <property type="project" value="UniProtKB-KW"/>
</dbReference>
<gene>
    <name evidence="2" type="primary">puuB</name>
    <name evidence="2" type="ORF">CLOTH_08830</name>
</gene>
<dbReference type="OrthoDB" id="571248at2"/>
<dbReference type="Gene3D" id="3.30.9.10">
    <property type="entry name" value="D-Amino Acid Oxidase, subunit A, domain 2"/>
    <property type="match status" value="1"/>
</dbReference>
<dbReference type="AlphaFoldDB" id="A0A1V4I910"/>
<evidence type="ECO:0000259" key="1">
    <source>
        <dbReference type="Pfam" id="PF01266"/>
    </source>
</evidence>
<name>A0A1V4I910_9FIRM</name>
<dbReference type="EMBL" id="MZGW01000002">
    <property type="protein sequence ID" value="OPJ56478.1"/>
    <property type="molecule type" value="Genomic_DNA"/>
</dbReference>
<keyword evidence="3" id="KW-1185">Reference proteome</keyword>
<keyword evidence="2" id="KW-0560">Oxidoreductase</keyword>
<dbReference type="Pfam" id="PF01266">
    <property type="entry name" value="DAO"/>
    <property type="match status" value="1"/>
</dbReference>
<comment type="caution">
    <text evidence="2">The sequence shown here is derived from an EMBL/GenBank/DDBJ whole genome shotgun (WGS) entry which is preliminary data.</text>
</comment>
<dbReference type="STRING" id="29349.CLOTH_08830"/>